<reference evidence="2" key="1">
    <citation type="submission" date="2022-11" db="UniProtKB">
        <authorList>
            <consortium name="WormBaseParasite"/>
        </authorList>
    </citation>
    <scope>IDENTIFICATION</scope>
</reference>
<dbReference type="AlphaFoldDB" id="A0A915JZ21"/>
<keyword evidence="1" id="KW-1185">Reference proteome</keyword>
<accession>A0A915JZ21</accession>
<organism evidence="1 2">
    <name type="scientific">Romanomermis culicivorax</name>
    <name type="common">Nematode worm</name>
    <dbReference type="NCBI Taxonomy" id="13658"/>
    <lineage>
        <taxon>Eukaryota</taxon>
        <taxon>Metazoa</taxon>
        <taxon>Ecdysozoa</taxon>
        <taxon>Nematoda</taxon>
        <taxon>Enoplea</taxon>
        <taxon>Dorylaimia</taxon>
        <taxon>Mermithida</taxon>
        <taxon>Mermithoidea</taxon>
        <taxon>Mermithidae</taxon>
        <taxon>Romanomermis</taxon>
    </lineage>
</organism>
<proteinExistence type="predicted"/>
<evidence type="ECO:0000313" key="2">
    <source>
        <dbReference type="WBParaSite" id="nRc.2.0.1.t30912-RA"/>
    </source>
</evidence>
<dbReference type="WBParaSite" id="nRc.2.0.1.t30912-RA">
    <property type="protein sequence ID" value="nRc.2.0.1.t30912-RA"/>
    <property type="gene ID" value="nRc.2.0.1.g30912"/>
</dbReference>
<dbReference type="Proteomes" id="UP000887565">
    <property type="component" value="Unplaced"/>
</dbReference>
<name>A0A915JZ21_ROMCU</name>
<sequence>MLKEIKDLTKVACLTICNNLHSISKQFQMMSVDNMIGDPKAEHHPKEAAIIRVAPTYTLKNTYLIYRNYDYAPPWEQHIHYNAATPPYITMPMDSSHTSSQSLEVPLALPVLPSTSAATMVSNLEACTSN</sequence>
<evidence type="ECO:0000313" key="1">
    <source>
        <dbReference type="Proteomes" id="UP000887565"/>
    </source>
</evidence>
<protein>
    <submittedName>
        <fullName evidence="2">Uncharacterized protein</fullName>
    </submittedName>
</protein>